<organism evidence="1 2">
    <name type="scientific">Solanum tuberosum</name>
    <name type="common">Potato</name>
    <dbReference type="NCBI Taxonomy" id="4113"/>
    <lineage>
        <taxon>Eukaryota</taxon>
        <taxon>Viridiplantae</taxon>
        <taxon>Streptophyta</taxon>
        <taxon>Embryophyta</taxon>
        <taxon>Tracheophyta</taxon>
        <taxon>Spermatophyta</taxon>
        <taxon>Magnoliopsida</taxon>
        <taxon>eudicotyledons</taxon>
        <taxon>Gunneridae</taxon>
        <taxon>Pentapetalae</taxon>
        <taxon>asterids</taxon>
        <taxon>lamiids</taxon>
        <taxon>Solanales</taxon>
        <taxon>Solanaceae</taxon>
        <taxon>Solanoideae</taxon>
        <taxon>Solaneae</taxon>
        <taxon>Solanum</taxon>
    </lineage>
</organism>
<dbReference type="EnsemblPlants" id="PGSC0003DMT400038478">
    <property type="protein sequence ID" value="PGSC0003DMT400038478"/>
    <property type="gene ID" value="PGSC0003DMG402014852"/>
</dbReference>
<sequence>MTHMIRVLGHKQLLVENLRSFPTEWMHQRTSQFKSSPKKLLPGRTIECVTITRYTENQNALSRKTLLQKPLVLRLCQCYCFLFMSYSTQASAAVFI</sequence>
<name>M1B6X7_SOLTU</name>
<reference evidence="2" key="1">
    <citation type="journal article" date="2011" name="Nature">
        <title>Genome sequence and analysis of the tuber crop potato.</title>
        <authorList>
            <consortium name="The Potato Genome Sequencing Consortium"/>
        </authorList>
    </citation>
    <scope>NUCLEOTIDE SEQUENCE [LARGE SCALE GENOMIC DNA]</scope>
    <source>
        <strain evidence="2">cv. DM1-3 516 R44</strain>
    </source>
</reference>
<reference evidence="1" key="2">
    <citation type="submission" date="2015-06" db="UniProtKB">
        <authorList>
            <consortium name="EnsemblPlants"/>
        </authorList>
    </citation>
    <scope>IDENTIFICATION</scope>
    <source>
        <strain evidence="1">DM1-3 516 R44</strain>
    </source>
</reference>
<dbReference type="AlphaFoldDB" id="M1B6X7"/>
<dbReference type="Gramene" id="PGSC0003DMT400038478">
    <property type="protein sequence ID" value="PGSC0003DMT400038478"/>
    <property type="gene ID" value="PGSC0003DMG402014852"/>
</dbReference>
<dbReference type="HOGENOM" id="CLU_2363782_0_0_1"/>
<keyword evidence="2" id="KW-1185">Reference proteome</keyword>
<dbReference type="InParanoid" id="M1B6X7"/>
<evidence type="ECO:0000313" key="1">
    <source>
        <dbReference type="EnsemblPlants" id="PGSC0003DMT400038478"/>
    </source>
</evidence>
<dbReference type="Proteomes" id="UP000011115">
    <property type="component" value="Unassembled WGS sequence"/>
</dbReference>
<protein>
    <submittedName>
        <fullName evidence="1">Uncharacterized protein</fullName>
    </submittedName>
</protein>
<accession>M1B6X7</accession>
<evidence type="ECO:0000313" key="2">
    <source>
        <dbReference type="Proteomes" id="UP000011115"/>
    </source>
</evidence>
<dbReference type="PaxDb" id="4113-PGSC0003DMT400038478"/>
<proteinExistence type="predicted"/>